<gene>
    <name evidence="1" type="ORF">MENTE1834_LOCUS13829</name>
</gene>
<sequence length="55" mass="5812">MSLACEAVTHGIAHISTTFATILASLVNPVLLHSLAPILNLSFLFRIVSPARALV</sequence>
<dbReference type="Proteomes" id="UP001497535">
    <property type="component" value="Unassembled WGS sequence"/>
</dbReference>
<accession>A0ACB0YM81</accession>
<keyword evidence="2" id="KW-1185">Reference proteome</keyword>
<organism evidence="1 2">
    <name type="scientific">Meloidogyne enterolobii</name>
    <name type="common">Root-knot nematode worm</name>
    <name type="synonym">Meloidogyne mayaguensis</name>
    <dbReference type="NCBI Taxonomy" id="390850"/>
    <lineage>
        <taxon>Eukaryota</taxon>
        <taxon>Metazoa</taxon>
        <taxon>Ecdysozoa</taxon>
        <taxon>Nematoda</taxon>
        <taxon>Chromadorea</taxon>
        <taxon>Rhabditida</taxon>
        <taxon>Tylenchina</taxon>
        <taxon>Tylenchomorpha</taxon>
        <taxon>Tylenchoidea</taxon>
        <taxon>Meloidogynidae</taxon>
        <taxon>Meloidogyninae</taxon>
        <taxon>Meloidogyne</taxon>
    </lineage>
</organism>
<name>A0ACB0YM81_MELEN</name>
<protein>
    <submittedName>
        <fullName evidence="1">Uncharacterized protein</fullName>
    </submittedName>
</protein>
<evidence type="ECO:0000313" key="1">
    <source>
        <dbReference type="EMBL" id="CAK5052236.1"/>
    </source>
</evidence>
<reference evidence="1" key="1">
    <citation type="submission" date="2023-11" db="EMBL/GenBank/DDBJ databases">
        <authorList>
            <person name="Poullet M."/>
        </authorList>
    </citation>
    <scope>NUCLEOTIDE SEQUENCE</scope>
    <source>
        <strain evidence="1">E1834</strain>
    </source>
</reference>
<evidence type="ECO:0000313" key="2">
    <source>
        <dbReference type="Proteomes" id="UP001497535"/>
    </source>
</evidence>
<comment type="caution">
    <text evidence="1">The sequence shown here is derived from an EMBL/GenBank/DDBJ whole genome shotgun (WGS) entry which is preliminary data.</text>
</comment>
<dbReference type="EMBL" id="CAVMJV010000014">
    <property type="protein sequence ID" value="CAK5052236.1"/>
    <property type="molecule type" value="Genomic_DNA"/>
</dbReference>
<proteinExistence type="predicted"/>